<comment type="caution">
    <text evidence="1">The sequence shown here is derived from an EMBL/GenBank/DDBJ whole genome shotgun (WGS) entry which is preliminary data.</text>
</comment>
<evidence type="ECO:0000313" key="2">
    <source>
        <dbReference type="Proteomes" id="UP000662111"/>
    </source>
</evidence>
<organism evidence="1 2">
    <name type="scientific">Ornithinimicrobium pekingense</name>
    <dbReference type="NCBI Taxonomy" id="384677"/>
    <lineage>
        <taxon>Bacteria</taxon>
        <taxon>Bacillati</taxon>
        <taxon>Actinomycetota</taxon>
        <taxon>Actinomycetes</taxon>
        <taxon>Micrococcales</taxon>
        <taxon>Ornithinimicrobiaceae</taxon>
        <taxon>Ornithinimicrobium</taxon>
    </lineage>
</organism>
<gene>
    <name evidence="1" type="ORF">GCM10011509_29890</name>
</gene>
<evidence type="ECO:0000313" key="1">
    <source>
        <dbReference type="EMBL" id="GGK79414.1"/>
    </source>
</evidence>
<dbReference type="Proteomes" id="UP000662111">
    <property type="component" value="Unassembled WGS sequence"/>
</dbReference>
<dbReference type="EMBL" id="BMLB01000007">
    <property type="protein sequence ID" value="GGK79414.1"/>
    <property type="molecule type" value="Genomic_DNA"/>
</dbReference>
<reference evidence="2" key="1">
    <citation type="journal article" date="2019" name="Int. J. Syst. Evol. Microbiol.">
        <title>The Global Catalogue of Microorganisms (GCM) 10K type strain sequencing project: providing services to taxonomists for standard genome sequencing and annotation.</title>
        <authorList>
            <consortium name="The Broad Institute Genomics Platform"/>
            <consortium name="The Broad Institute Genome Sequencing Center for Infectious Disease"/>
            <person name="Wu L."/>
            <person name="Ma J."/>
        </authorList>
    </citation>
    <scope>NUCLEOTIDE SEQUENCE [LARGE SCALE GENOMIC DNA]</scope>
    <source>
        <strain evidence="2">CGMCC 1.5362</strain>
    </source>
</reference>
<sequence>MASVDELAAVAPVQSDADRHTAGASLAGLCWGRLSLSDVVPFRCYRTPGCGEADISRPALEWLHVEVPAEKLASEARGCCDSSAKADANCPIRSLLLV</sequence>
<accession>A0ABQ2FBW1</accession>
<keyword evidence="2" id="KW-1185">Reference proteome</keyword>
<name>A0ABQ2FBW1_9MICO</name>
<proteinExistence type="predicted"/>
<protein>
    <submittedName>
        <fullName evidence="1">Uncharacterized protein</fullName>
    </submittedName>
</protein>